<evidence type="ECO:0000313" key="1">
    <source>
        <dbReference type="EMBL" id="APX90468.1"/>
    </source>
</evidence>
<accession>A0A1U7DKR7</accession>
<dbReference type="PANTHER" id="PTHR33990:SF1">
    <property type="entry name" value="PROTEIN YJDN"/>
    <property type="match status" value="1"/>
</dbReference>
<dbReference type="Proteomes" id="UP000187266">
    <property type="component" value="Chromosome"/>
</dbReference>
<dbReference type="OrthoDB" id="9795306at2"/>
<accession>A0A2M9DCA9</accession>
<dbReference type="EMBL" id="CP019124">
    <property type="protein sequence ID" value="APX90468.1"/>
    <property type="molecule type" value="Genomic_DNA"/>
</dbReference>
<sequence>MPFTPYLHFDGTCAEAMKFYEDVFDGRDLFMMRFDEMPEDAGGDMPRSDRIMHATLKTDDGILYASDFPQGGEPQKAVSVSVPIKEVERARAIFDRLTSNGGEAAMPFGKTFFSSGFGVVRDRFGTHWFIMVDEPEGPMPDA</sequence>
<organism evidence="1 2">
    <name type="scientific">Brevirhabdus pacifica</name>
    <dbReference type="NCBI Taxonomy" id="1267768"/>
    <lineage>
        <taxon>Bacteria</taxon>
        <taxon>Pseudomonadati</taxon>
        <taxon>Pseudomonadota</taxon>
        <taxon>Alphaproteobacteria</taxon>
        <taxon>Rhodobacterales</taxon>
        <taxon>Paracoccaceae</taxon>
        <taxon>Brevirhabdus</taxon>
    </lineage>
</organism>
<dbReference type="SUPFAM" id="SSF54593">
    <property type="entry name" value="Glyoxalase/Bleomycin resistance protein/Dihydroxybiphenyl dioxygenase"/>
    <property type="match status" value="1"/>
</dbReference>
<dbReference type="STRING" id="1267768.BV394_12620"/>
<dbReference type="Gene3D" id="3.10.180.10">
    <property type="entry name" value="2,3-Dihydroxybiphenyl 1,2-Dioxygenase, domain 1"/>
    <property type="match status" value="1"/>
</dbReference>
<proteinExistence type="predicted"/>
<dbReference type="InterPro" id="IPR029068">
    <property type="entry name" value="Glyas_Bleomycin-R_OHBP_Dase"/>
</dbReference>
<name>A0A1U7DKR7_9RHOB</name>
<dbReference type="CDD" id="cd06588">
    <property type="entry name" value="PhnB_like"/>
    <property type="match status" value="1"/>
</dbReference>
<reference evidence="1 2" key="1">
    <citation type="submission" date="2017-01" db="EMBL/GenBank/DDBJ databases">
        <title>Genomic analysis of Xuhuaishuia manganoxidans DY6-4.</title>
        <authorList>
            <person name="Wang X."/>
        </authorList>
    </citation>
    <scope>NUCLEOTIDE SEQUENCE [LARGE SCALE GENOMIC DNA]</scope>
    <source>
        <strain evidence="1 2">DY6-4</strain>
    </source>
</reference>
<dbReference type="InterPro" id="IPR028973">
    <property type="entry name" value="PhnB-like"/>
</dbReference>
<keyword evidence="2" id="KW-1185">Reference proteome</keyword>
<dbReference type="PANTHER" id="PTHR33990">
    <property type="entry name" value="PROTEIN YJDN-RELATED"/>
    <property type="match status" value="1"/>
</dbReference>
<dbReference type="RefSeq" id="WP_076980486.1">
    <property type="nucleotide sequence ID" value="NZ_CP019124.1"/>
</dbReference>
<protein>
    <submittedName>
        <fullName evidence="1">Uncharacterized protein</fullName>
    </submittedName>
</protein>
<dbReference type="AlphaFoldDB" id="A0A1U7DKR7"/>
<gene>
    <name evidence="1" type="ORF">BV394_12620</name>
</gene>
<evidence type="ECO:0000313" key="2">
    <source>
        <dbReference type="Proteomes" id="UP000187266"/>
    </source>
</evidence>
<dbReference type="Pfam" id="PF06983">
    <property type="entry name" value="3-dmu-9_3-mt"/>
    <property type="match status" value="1"/>
</dbReference>